<organism evidence="1">
    <name type="scientific">bioreactor metagenome</name>
    <dbReference type="NCBI Taxonomy" id="1076179"/>
    <lineage>
        <taxon>unclassified sequences</taxon>
        <taxon>metagenomes</taxon>
        <taxon>ecological metagenomes</taxon>
    </lineage>
</organism>
<name>A0A645BS74_9ZZZZ</name>
<reference evidence="1" key="1">
    <citation type="submission" date="2019-08" db="EMBL/GenBank/DDBJ databases">
        <authorList>
            <person name="Kucharzyk K."/>
            <person name="Murdoch R.W."/>
            <person name="Higgins S."/>
            <person name="Loffler F."/>
        </authorList>
    </citation>
    <scope>NUCLEOTIDE SEQUENCE</scope>
</reference>
<dbReference type="AlphaFoldDB" id="A0A645BS74"/>
<proteinExistence type="predicted"/>
<protein>
    <submittedName>
        <fullName evidence="1">Uncharacterized protein</fullName>
    </submittedName>
</protein>
<accession>A0A645BS74</accession>
<evidence type="ECO:0000313" key="1">
    <source>
        <dbReference type="EMBL" id="MPM68226.1"/>
    </source>
</evidence>
<gene>
    <name evidence="1" type="ORF">SDC9_115157</name>
</gene>
<sequence length="166" mass="17690">MTGGPQPWRRVRPRLLPTVLGDAAGRGEKPVTELKLSDELRFSAIGGEAAVTFEAPPIPEGRVAVLRLAGRLDSSKIGGYQLGAAVKLNDKLLPPEKLFNRKPAGIRRSGQSYNFMPRPGVLALAYAPDFSTVDKTVSTVWSIVLNCAPSSSTSAICSCPARIPCC</sequence>
<dbReference type="EMBL" id="VSSQ01022136">
    <property type="protein sequence ID" value="MPM68226.1"/>
    <property type="molecule type" value="Genomic_DNA"/>
</dbReference>
<comment type="caution">
    <text evidence="1">The sequence shown here is derived from an EMBL/GenBank/DDBJ whole genome shotgun (WGS) entry which is preliminary data.</text>
</comment>